<evidence type="ECO:0000313" key="3">
    <source>
        <dbReference type="Proteomes" id="UP000236370"/>
    </source>
</evidence>
<reference evidence="2 3" key="1">
    <citation type="submission" date="2017-12" db="EMBL/GenBank/DDBJ databases">
        <title>High-resolution comparative analysis of great ape genomes.</title>
        <authorList>
            <person name="Pollen A."/>
            <person name="Hastie A."/>
            <person name="Hormozdiari F."/>
            <person name="Dougherty M."/>
            <person name="Liu R."/>
            <person name="Chaisson M."/>
            <person name="Hoppe E."/>
            <person name="Hill C."/>
            <person name="Pang A."/>
            <person name="Hillier L."/>
            <person name="Baker C."/>
            <person name="Armstrong J."/>
            <person name="Shendure J."/>
            <person name="Paten B."/>
            <person name="Wilson R."/>
            <person name="Chao H."/>
            <person name="Schneider V."/>
            <person name="Ventura M."/>
            <person name="Kronenberg Z."/>
            <person name="Murali S."/>
            <person name="Gordon D."/>
            <person name="Cantsilieris S."/>
            <person name="Munson K."/>
            <person name="Nelson B."/>
            <person name="Raja A."/>
            <person name="Underwood J."/>
            <person name="Diekhans M."/>
            <person name="Fiddes I."/>
            <person name="Haussler D."/>
            <person name="Eichler E."/>
        </authorList>
    </citation>
    <scope>NUCLEOTIDE SEQUENCE [LARGE SCALE GENOMIC DNA]</scope>
    <source>
        <strain evidence="2">Yerkes chimp pedigree #C0471</strain>
    </source>
</reference>
<sequence>MEDPFDFSREPWNSRGSRPAHYRARHGHGQCGSRRHNTSYQKEEQVLRLWQDLQALEMEEKKK</sequence>
<protein>
    <submittedName>
        <fullName evidence="2">PHACTR4 isoform 5</fullName>
    </submittedName>
</protein>
<dbReference type="Proteomes" id="UP000236370">
    <property type="component" value="Unassembled WGS sequence"/>
</dbReference>
<evidence type="ECO:0000256" key="1">
    <source>
        <dbReference type="SAM" id="MobiDB-lite"/>
    </source>
</evidence>
<feature type="compositionally biased region" description="Basic residues" evidence="1">
    <location>
        <begin position="18"/>
        <end position="37"/>
    </location>
</feature>
<dbReference type="AlphaFoldDB" id="A0A2J8JCP0"/>
<dbReference type="EMBL" id="NBAG03000479">
    <property type="protein sequence ID" value="PNI20543.1"/>
    <property type="molecule type" value="Genomic_DNA"/>
</dbReference>
<name>A0A2J8JCP0_PANTR</name>
<proteinExistence type="predicted"/>
<gene>
    <name evidence="2" type="ORF">CK820_G0048739</name>
</gene>
<accession>A0A2J8JCP0</accession>
<evidence type="ECO:0000313" key="2">
    <source>
        <dbReference type="EMBL" id="PNI20543.1"/>
    </source>
</evidence>
<organism evidence="2 3">
    <name type="scientific">Pan troglodytes</name>
    <name type="common">Chimpanzee</name>
    <dbReference type="NCBI Taxonomy" id="9598"/>
    <lineage>
        <taxon>Eukaryota</taxon>
        <taxon>Metazoa</taxon>
        <taxon>Chordata</taxon>
        <taxon>Craniata</taxon>
        <taxon>Vertebrata</taxon>
        <taxon>Euteleostomi</taxon>
        <taxon>Mammalia</taxon>
        <taxon>Eutheria</taxon>
        <taxon>Euarchontoglires</taxon>
        <taxon>Primates</taxon>
        <taxon>Haplorrhini</taxon>
        <taxon>Catarrhini</taxon>
        <taxon>Hominidae</taxon>
        <taxon>Pan</taxon>
    </lineage>
</organism>
<feature type="region of interest" description="Disordered" evidence="1">
    <location>
        <begin position="1"/>
        <end position="40"/>
    </location>
</feature>
<comment type="caution">
    <text evidence="2">The sequence shown here is derived from an EMBL/GenBank/DDBJ whole genome shotgun (WGS) entry which is preliminary data.</text>
</comment>